<dbReference type="Proteomes" id="UP000005408">
    <property type="component" value="Unassembled WGS sequence"/>
</dbReference>
<proteinExistence type="predicted"/>
<dbReference type="Gene3D" id="3.30.420.10">
    <property type="entry name" value="Ribonuclease H-like superfamily/Ribonuclease H"/>
    <property type="match status" value="1"/>
</dbReference>
<accession>A0A8W8KFC6</accession>
<protein>
    <recommendedName>
        <fullName evidence="1">PML C-terminal domain-containing protein</fullName>
    </recommendedName>
</protein>
<dbReference type="InterPro" id="IPR057617">
    <property type="entry name" value="PML_C"/>
</dbReference>
<dbReference type="InterPro" id="IPR036397">
    <property type="entry name" value="RNaseH_sf"/>
</dbReference>
<sequence>MFDSRVIVRVFKTVGLCASDFFVGFTDTLPLCRESILNRESYKLIDLAKDISSRHYDAHDALSDAQTFQELMVCVKVSSDMLLKHIFSTQFVIENISFADTTSRYLCSLQHLVDSNILSKITANKIASSDLHFQHLSLACQRDAVNGIKFVLSHNYATGKVCVTSNSRIISSLQQHFINLK</sequence>
<name>A0A8W8KFC6_MAGGI</name>
<dbReference type="EnsemblMetazoa" id="G23254.2">
    <property type="protein sequence ID" value="G23254.2:cds"/>
    <property type="gene ID" value="G23254"/>
</dbReference>
<reference evidence="2" key="1">
    <citation type="submission" date="2022-08" db="UniProtKB">
        <authorList>
            <consortium name="EnsemblMetazoa"/>
        </authorList>
    </citation>
    <scope>IDENTIFICATION</scope>
    <source>
        <strain evidence="2">05x7-T-G4-1.051#20</strain>
    </source>
</reference>
<keyword evidence="3" id="KW-1185">Reference proteome</keyword>
<evidence type="ECO:0000259" key="1">
    <source>
        <dbReference type="Pfam" id="PF25244"/>
    </source>
</evidence>
<dbReference type="InterPro" id="IPR012337">
    <property type="entry name" value="RNaseH-like_sf"/>
</dbReference>
<dbReference type="Pfam" id="PF25244">
    <property type="entry name" value="PML_C"/>
    <property type="match status" value="1"/>
</dbReference>
<evidence type="ECO:0000313" key="3">
    <source>
        <dbReference type="Proteomes" id="UP000005408"/>
    </source>
</evidence>
<dbReference type="AlphaFoldDB" id="A0A8W8KFC6"/>
<feature type="domain" description="PML C-terminal" evidence="1">
    <location>
        <begin position="106"/>
        <end position="179"/>
    </location>
</feature>
<evidence type="ECO:0000313" key="2">
    <source>
        <dbReference type="EnsemblMetazoa" id="G23254.2:cds"/>
    </source>
</evidence>
<organism evidence="2 3">
    <name type="scientific">Magallana gigas</name>
    <name type="common">Pacific oyster</name>
    <name type="synonym">Crassostrea gigas</name>
    <dbReference type="NCBI Taxonomy" id="29159"/>
    <lineage>
        <taxon>Eukaryota</taxon>
        <taxon>Metazoa</taxon>
        <taxon>Spiralia</taxon>
        <taxon>Lophotrochozoa</taxon>
        <taxon>Mollusca</taxon>
        <taxon>Bivalvia</taxon>
        <taxon>Autobranchia</taxon>
        <taxon>Pteriomorphia</taxon>
        <taxon>Ostreida</taxon>
        <taxon>Ostreoidea</taxon>
        <taxon>Ostreidae</taxon>
        <taxon>Magallana</taxon>
    </lineage>
</organism>
<dbReference type="SUPFAM" id="SSF53098">
    <property type="entry name" value="Ribonuclease H-like"/>
    <property type="match status" value="1"/>
</dbReference>
<dbReference type="GO" id="GO:0003676">
    <property type="term" value="F:nucleic acid binding"/>
    <property type="evidence" value="ECO:0007669"/>
    <property type="project" value="InterPro"/>
</dbReference>